<feature type="non-terminal residue" evidence="5">
    <location>
        <position position="1"/>
    </location>
</feature>
<dbReference type="SFLD" id="SFLDS00019">
    <property type="entry name" value="Glutathione_Transferase_(cytos"/>
    <property type="match status" value="1"/>
</dbReference>
<proteinExistence type="inferred from homology"/>
<dbReference type="InterPro" id="IPR050931">
    <property type="entry name" value="Mito_Protein_Transport_Metaxin"/>
</dbReference>
<dbReference type="InterPro" id="IPR026928">
    <property type="entry name" value="FAX/IsoI-like"/>
</dbReference>
<keyword evidence="6" id="KW-1185">Reference proteome</keyword>
<comment type="similarity">
    <text evidence="1">Belongs to the FAX family.</text>
</comment>
<dbReference type="InterPro" id="IPR040079">
    <property type="entry name" value="Glutathione_S-Trfase"/>
</dbReference>
<feature type="domain" description="Metaxin glutathione S-transferase" evidence="3">
    <location>
        <begin position="211"/>
        <end position="274"/>
    </location>
</feature>
<dbReference type="PANTHER" id="PTHR12289:SF72">
    <property type="entry name" value="GST N-TERMINAL DOMAIN-CONTAINING PROTEIN"/>
    <property type="match status" value="1"/>
</dbReference>
<evidence type="ECO:0000256" key="2">
    <source>
        <dbReference type="SAM" id="SignalP"/>
    </source>
</evidence>
<feature type="chain" id="PRO_5043630114" description="Glutathione S-transferase" evidence="2">
    <location>
        <begin position="18"/>
        <end position="297"/>
    </location>
</feature>
<dbReference type="InterPro" id="IPR036249">
    <property type="entry name" value="Thioredoxin-like_sf"/>
</dbReference>
<accession>A0AAV5TZA1</accession>
<dbReference type="SFLD" id="SFLDG01180">
    <property type="entry name" value="SUF1"/>
    <property type="match status" value="1"/>
</dbReference>
<evidence type="ECO:0008006" key="7">
    <source>
        <dbReference type="Google" id="ProtNLM"/>
    </source>
</evidence>
<protein>
    <recommendedName>
        <fullName evidence="7">Glutathione S-transferase</fullName>
    </recommendedName>
</protein>
<name>A0AAV5TZA1_9BILA</name>
<dbReference type="AlphaFoldDB" id="A0AAV5TZA1"/>
<dbReference type="SUPFAM" id="SSF47616">
    <property type="entry name" value="GST C-terminal domain-like"/>
    <property type="match status" value="1"/>
</dbReference>
<dbReference type="InterPro" id="IPR033468">
    <property type="entry name" value="Metaxin_GST"/>
</dbReference>
<dbReference type="GO" id="GO:0005737">
    <property type="term" value="C:cytoplasm"/>
    <property type="evidence" value="ECO:0007669"/>
    <property type="project" value="TreeGrafter"/>
</dbReference>
<dbReference type="EMBL" id="BTSX01000005">
    <property type="protein sequence ID" value="GMS99839.1"/>
    <property type="molecule type" value="Genomic_DNA"/>
</dbReference>
<feature type="domain" description="Thioredoxin-like fold" evidence="4">
    <location>
        <begin position="62"/>
        <end position="149"/>
    </location>
</feature>
<dbReference type="Pfam" id="PF17171">
    <property type="entry name" value="GST_C_6"/>
    <property type="match status" value="1"/>
</dbReference>
<dbReference type="InterPro" id="IPR012336">
    <property type="entry name" value="Thioredoxin-like_fold"/>
</dbReference>
<dbReference type="InterPro" id="IPR036282">
    <property type="entry name" value="Glutathione-S-Trfase_C_sf"/>
</dbReference>
<dbReference type="PANTHER" id="PTHR12289">
    <property type="entry name" value="METAXIN RELATED"/>
    <property type="match status" value="1"/>
</dbReference>
<evidence type="ECO:0000313" key="6">
    <source>
        <dbReference type="Proteomes" id="UP001432027"/>
    </source>
</evidence>
<reference evidence="5" key="1">
    <citation type="submission" date="2023-10" db="EMBL/GenBank/DDBJ databases">
        <title>Genome assembly of Pristionchus species.</title>
        <authorList>
            <person name="Yoshida K."/>
            <person name="Sommer R.J."/>
        </authorList>
    </citation>
    <scope>NUCLEOTIDE SEQUENCE</scope>
    <source>
        <strain evidence="5">RS0144</strain>
    </source>
</reference>
<dbReference type="Proteomes" id="UP001432027">
    <property type="component" value="Unassembled WGS sequence"/>
</dbReference>
<dbReference type="SUPFAM" id="SSF52833">
    <property type="entry name" value="Thioredoxin-like"/>
    <property type="match status" value="1"/>
</dbReference>
<organism evidence="5 6">
    <name type="scientific">Pristionchus entomophagus</name>
    <dbReference type="NCBI Taxonomy" id="358040"/>
    <lineage>
        <taxon>Eukaryota</taxon>
        <taxon>Metazoa</taxon>
        <taxon>Ecdysozoa</taxon>
        <taxon>Nematoda</taxon>
        <taxon>Chromadorea</taxon>
        <taxon>Rhabditida</taxon>
        <taxon>Rhabditina</taxon>
        <taxon>Diplogasteromorpha</taxon>
        <taxon>Diplogasteroidea</taxon>
        <taxon>Neodiplogasteridae</taxon>
        <taxon>Pristionchus</taxon>
    </lineage>
</organism>
<sequence length="297" mass="33994">ALSILHTLSSVLSAITCAVYREKKSKQHFPRMLLLKRDWTRNHVYLFTYPRCRRIPNISPWSLKMETWLRLARIPYTAIATFSKGKSIKSSLPFVEVNGRQMADSAIIIETLKVEFGKSLDHSLSSDEVSRCRAITALVEEQMTPCLMVLLLPDVEYLVSDEAWGPHLGRGLTGWFRRRRMERRMRRQIASSVDIRGAGRHSYAELTDLIKEALDALSTLLGDRPYFTGASSSTIDATVFGHVACLVYAPTPDGVLTDYVRITRPTIGKFIERMKETFWPDWEEACRTRNMNTHRNP</sequence>
<dbReference type="SFLD" id="SFLDG01200">
    <property type="entry name" value="SUF1.1"/>
    <property type="match status" value="1"/>
</dbReference>
<gene>
    <name evidence="5" type="ORF">PENTCL1PPCAC_22014</name>
</gene>
<dbReference type="Pfam" id="PF17172">
    <property type="entry name" value="GST_N_4"/>
    <property type="match status" value="1"/>
</dbReference>
<evidence type="ECO:0000256" key="1">
    <source>
        <dbReference type="ARBA" id="ARBA00006475"/>
    </source>
</evidence>
<evidence type="ECO:0000259" key="3">
    <source>
        <dbReference type="Pfam" id="PF17171"/>
    </source>
</evidence>
<evidence type="ECO:0000259" key="4">
    <source>
        <dbReference type="Pfam" id="PF17172"/>
    </source>
</evidence>
<dbReference type="CDD" id="cd03193">
    <property type="entry name" value="GST_C_Metaxin"/>
    <property type="match status" value="1"/>
</dbReference>
<keyword evidence="2" id="KW-0732">Signal</keyword>
<evidence type="ECO:0000313" key="5">
    <source>
        <dbReference type="EMBL" id="GMS99839.1"/>
    </source>
</evidence>
<comment type="caution">
    <text evidence="5">The sequence shown here is derived from an EMBL/GenBank/DDBJ whole genome shotgun (WGS) entry which is preliminary data.</text>
</comment>
<feature type="signal peptide" evidence="2">
    <location>
        <begin position="1"/>
        <end position="17"/>
    </location>
</feature>